<dbReference type="AlphaFoldDB" id="A0AAV5KY79"/>
<sequence>MSNSSAADSLHLFSVSPPHQISKDVQGSNNPIPLSPQWLQPKYAETKPGMGIGDSHSPYPAQGSHTDIMEPSGNGEGMHDIPKKKDKICVTSGQTLLGMVTSLWIKGCLIYRVTGRMSERGIIIGRGDPTILRFEEEETLFITKHLLRASRLLHFPTAGDVEKIPTQHFLLVVEE</sequence>
<evidence type="ECO:0000313" key="3">
    <source>
        <dbReference type="Proteomes" id="UP001054252"/>
    </source>
</evidence>
<keyword evidence="3" id="KW-1185">Reference proteome</keyword>
<proteinExistence type="predicted"/>
<feature type="compositionally biased region" description="Polar residues" evidence="1">
    <location>
        <begin position="18"/>
        <end position="32"/>
    </location>
</feature>
<feature type="region of interest" description="Disordered" evidence="1">
    <location>
        <begin position="44"/>
        <end position="81"/>
    </location>
</feature>
<evidence type="ECO:0000256" key="1">
    <source>
        <dbReference type="SAM" id="MobiDB-lite"/>
    </source>
</evidence>
<organism evidence="2 3">
    <name type="scientific">Rubroshorea leprosula</name>
    <dbReference type="NCBI Taxonomy" id="152421"/>
    <lineage>
        <taxon>Eukaryota</taxon>
        <taxon>Viridiplantae</taxon>
        <taxon>Streptophyta</taxon>
        <taxon>Embryophyta</taxon>
        <taxon>Tracheophyta</taxon>
        <taxon>Spermatophyta</taxon>
        <taxon>Magnoliopsida</taxon>
        <taxon>eudicotyledons</taxon>
        <taxon>Gunneridae</taxon>
        <taxon>Pentapetalae</taxon>
        <taxon>rosids</taxon>
        <taxon>malvids</taxon>
        <taxon>Malvales</taxon>
        <taxon>Dipterocarpaceae</taxon>
        <taxon>Rubroshorea</taxon>
    </lineage>
</organism>
<feature type="region of interest" description="Disordered" evidence="1">
    <location>
        <begin position="18"/>
        <end position="37"/>
    </location>
</feature>
<gene>
    <name evidence="2" type="ORF">SLEP1_g38771</name>
</gene>
<dbReference type="PANTHER" id="PTHR47471">
    <property type="entry name" value="GYF DOMAIN-CONTAINING PROTEIN"/>
    <property type="match status" value="1"/>
</dbReference>
<dbReference type="Proteomes" id="UP001054252">
    <property type="component" value="Unassembled WGS sequence"/>
</dbReference>
<reference evidence="2 3" key="1">
    <citation type="journal article" date="2021" name="Commun. Biol.">
        <title>The genome of Shorea leprosula (Dipterocarpaceae) highlights the ecological relevance of drought in aseasonal tropical rainforests.</title>
        <authorList>
            <person name="Ng K.K.S."/>
            <person name="Kobayashi M.J."/>
            <person name="Fawcett J.A."/>
            <person name="Hatakeyama M."/>
            <person name="Paape T."/>
            <person name="Ng C.H."/>
            <person name="Ang C.C."/>
            <person name="Tnah L.H."/>
            <person name="Lee C.T."/>
            <person name="Nishiyama T."/>
            <person name="Sese J."/>
            <person name="O'Brien M.J."/>
            <person name="Copetti D."/>
            <person name="Mohd Noor M.I."/>
            <person name="Ong R.C."/>
            <person name="Putra M."/>
            <person name="Sireger I.Z."/>
            <person name="Indrioko S."/>
            <person name="Kosugi Y."/>
            <person name="Izuno A."/>
            <person name="Isagi Y."/>
            <person name="Lee S.L."/>
            <person name="Shimizu K.K."/>
        </authorList>
    </citation>
    <scope>NUCLEOTIDE SEQUENCE [LARGE SCALE GENOMIC DNA]</scope>
    <source>
        <strain evidence="2">214</strain>
    </source>
</reference>
<protein>
    <submittedName>
        <fullName evidence="2">Uncharacterized protein</fullName>
    </submittedName>
</protein>
<accession>A0AAV5KY79</accession>
<dbReference type="PANTHER" id="PTHR47471:SF1">
    <property type="entry name" value="PROTEIN ESSENTIAL FOR POTEXVIRUS ACCUMULATION 1"/>
    <property type="match status" value="1"/>
</dbReference>
<name>A0AAV5KY79_9ROSI</name>
<evidence type="ECO:0000313" key="2">
    <source>
        <dbReference type="EMBL" id="GKV29894.1"/>
    </source>
</evidence>
<dbReference type="EMBL" id="BPVZ01000084">
    <property type="protein sequence ID" value="GKV29894.1"/>
    <property type="molecule type" value="Genomic_DNA"/>
</dbReference>
<comment type="caution">
    <text evidence="2">The sequence shown here is derived from an EMBL/GenBank/DDBJ whole genome shotgun (WGS) entry which is preliminary data.</text>
</comment>